<name>A0A1X7FQ85_9HYPH</name>
<feature type="domain" description="3-hydroxyacyl-CoA dehydrogenase C-terminal" evidence="15">
    <location>
        <begin position="484"/>
        <end position="570"/>
    </location>
</feature>
<dbReference type="Gene3D" id="3.90.226.10">
    <property type="entry name" value="2-enoyl-CoA Hydratase, Chain A, domain 1"/>
    <property type="match status" value="1"/>
</dbReference>
<dbReference type="PANTHER" id="PTHR23309">
    <property type="entry name" value="3-HYDROXYACYL-COA DEHYROGENASE"/>
    <property type="match status" value="1"/>
</dbReference>
<dbReference type="SUPFAM" id="SSF51735">
    <property type="entry name" value="NAD(P)-binding Rossmann-fold domains"/>
    <property type="match status" value="1"/>
</dbReference>
<organism evidence="17 18">
    <name type="scientific">Xaviernesmea oryzae</name>
    <dbReference type="NCBI Taxonomy" id="464029"/>
    <lineage>
        <taxon>Bacteria</taxon>
        <taxon>Pseudomonadati</taxon>
        <taxon>Pseudomonadota</taxon>
        <taxon>Alphaproteobacteria</taxon>
        <taxon>Hyphomicrobiales</taxon>
        <taxon>Rhizobiaceae</taxon>
        <taxon>Rhizobium/Agrobacterium group</taxon>
        <taxon>Xaviernesmea</taxon>
    </lineage>
</organism>
<comment type="similarity">
    <text evidence="14">Belongs to the enoyl-CoA hydratase/isomerase family.</text>
</comment>
<evidence type="ECO:0000256" key="5">
    <source>
        <dbReference type="ARBA" id="ARBA00022963"/>
    </source>
</evidence>
<evidence type="ECO:0000256" key="8">
    <source>
        <dbReference type="ARBA" id="ARBA00023098"/>
    </source>
</evidence>
<evidence type="ECO:0000256" key="3">
    <source>
        <dbReference type="ARBA" id="ARBA00008750"/>
    </source>
</evidence>
<dbReference type="FunFam" id="3.40.50.720:FF:000009">
    <property type="entry name" value="Fatty oxidation complex, alpha subunit"/>
    <property type="match status" value="1"/>
</dbReference>
<dbReference type="Pfam" id="PF00725">
    <property type="entry name" value="3HCDH"/>
    <property type="match status" value="2"/>
</dbReference>
<keyword evidence="10" id="KW-0413">Isomerase</keyword>
<dbReference type="SUPFAM" id="SSF52096">
    <property type="entry name" value="ClpP/crotonase"/>
    <property type="match status" value="1"/>
</dbReference>
<evidence type="ECO:0000256" key="13">
    <source>
        <dbReference type="ARBA" id="ARBA00049556"/>
    </source>
</evidence>
<dbReference type="InterPro" id="IPR029045">
    <property type="entry name" value="ClpP/crotonase-like_dom_sf"/>
</dbReference>
<feature type="domain" description="3-hydroxyacyl-CoA dehydrogenase NAD binding" evidence="16">
    <location>
        <begin position="304"/>
        <end position="480"/>
    </location>
</feature>
<keyword evidence="9" id="KW-0576">Peroxisome</keyword>
<dbReference type="GO" id="GO:0006635">
    <property type="term" value="P:fatty acid beta-oxidation"/>
    <property type="evidence" value="ECO:0007669"/>
    <property type="project" value="UniProtKB-UniPathway"/>
</dbReference>
<comment type="catalytic activity">
    <reaction evidence="13">
        <text>a (3S)-3-hydroxyacyl-CoA + NAD(+) = a 3-oxoacyl-CoA + NADH + H(+)</text>
        <dbReference type="Rhea" id="RHEA:22432"/>
        <dbReference type="ChEBI" id="CHEBI:15378"/>
        <dbReference type="ChEBI" id="CHEBI:57318"/>
        <dbReference type="ChEBI" id="CHEBI:57540"/>
        <dbReference type="ChEBI" id="CHEBI:57945"/>
        <dbReference type="ChEBI" id="CHEBI:90726"/>
        <dbReference type="EC" id="1.1.1.35"/>
    </reaction>
</comment>
<dbReference type="PROSITE" id="PS00166">
    <property type="entry name" value="ENOYL_COA_HYDRATASE"/>
    <property type="match status" value="1"/>
</dbReference>
<keyword evidence="11" id="KW-0456">Lyase</keyword>
<dbReference type="STRING" id="464029.SAMN02982989_0189"/>
<keyword evidence="5" id="KW-0442">Lipid degradation</keyword>
<keyword evidence="8" id="KW-0443">Lipid metabolism</keyword>
<evidence type="ECO:0000256" key="2">
    <source>
        <dbReference type="ARBA" id="ARBA00005005"/>
    </source>
</evidence>
<evidence type="ECO:0000313" key="18">
    <source>
        <dbReference type="Proteomes" id="UP000192903"/>
    </source>
</evidence>
<evidence type="ECO:0000313" key="17">
    <source>
        <dbReference type="EMBL" id="SMF56636.1"/>
    </source>
</evidence>
<dbReference type="InterPro" id="IPR036291">
    <property type="entry name" value="NAD(P)-bd_dom_sf"/>
</dbReference>
<evidence type="ECO:0000256" key="4">
    <source>
        <dbReference type="ARBA" id="ARBA00022832"/>
    </source>
</evidence>
<dbReference type="CDD" id="cd06558">
    <property type="entry name" value="crotonase-like"/>
    <property type="match status" value="1"/>
</dbReference>
<dbReference type="Gene3D" id="1.10.1040.50">
    <property type="match status" value="1"/>
</dbReference>
<keyword evidence="7" id="KW-0520">NAD</keyword>
<evidence type="ECO:0000256" key="14">
    <source>
        <dbReference type="RuleBase" id="RU003707"/>
    </source>
</evidence>
<evidence type="ECO:0000256" key="1">
    <source>
        <dbReference type="ARBA" id="ARBA00004275"/>
    </source>
</evidence>
<dbReference type="InterPro" id="IPR006108">
    <property type="entry name" value="3HC_DH_C"/>
</dbReference>
<keyword evidence="6" id="KW-0560">Oxidoreductase</keyword>
<dbReference type="GO" id="GO:0016853">
    <property type="term" value="F:isomerase activity"/>
    <property type="evidence" value="ECO:0007669"/>
    <property type="project" value="UniProtKB-KW"/>
</dbReference>
<dbReference type="RefSeq" id="WP_234811240.1">
    <property type="nucleotide sequence ID" value="NZ_FXAF01000007.1"/>
</dbReference>
<evidence type="ECO:0000256" key="7">
    <source>
        <dbReference type="ARBA" id="ARBA00023027"/>
    </source>
</evidence>
<evidence type="ECO:0000259" key="15">
    <source>
        <dbReference type="Pfam" id="PF00725"/>
    </source>
</evidence>
<gene>
    <name evidence="17" type="ORF">SAMN02982989_0189</name>
</gene>
<dbReference type="Pfam" id="PF00378">
    <property type="entry name" value="ECH_1"/>
    <property type="match status" value="1"/>
</dbReference>
<evidence type="ECO:0000256" key="12">
    <source>
        <dbReference type="ARBA" id="ARBA00023268"/>
    </source>
</evidence>
<dbReference type="UniPathway" id="UPA00659"/>
<dbReference type="GO" id="GO:0003857">
    <property type="term" value="F:(3S)-3-hydroxyacyl-CoA dehydrogenase (NAD+) activity"/>
    <property type="evidence" value="ECO:0007669"/>
    <property type="project" value="UniProtKB-EC"/>
</dbReference>
<dbReference type="EMBL" id="FXAF01000007">
    <property type="protein sequence ID" value="SMF56636.1"/>
    <property type="molecule type" value="Genomic_DNA"/>
</dbReference>
<dbReference type="InterPro" id="IPR008927">
    <property type="entry name" value="6-PGluconate_DH-like_C_sf"/>
</dbReference>
<reference evidence="18" key="1">
    <citation type="submission" date="2017-04" db="EMBL/GenBank/DDBJ databases">
        <authorList>
            <person name="Varghese N."/>
            <person name="Submissions S."/>
        </authorList>
    </citation>
    <scope>NUCLEOTIDE SEQUENCE [LARGE SCALE GENOMIC DNA]</scope>
    <source>
        <strain evidence="18">B4P</strain>
    </source>
</reference>
<comment type="similarity">
    <text evidence="3">In the N-terminal section; belongs to the enoyl-CoA hydratase/isomerase family.</text>
</comment>
<feature type="domain" description="3-hydroxyacyl-CoA dehydrogenase C-terminal" evidence="15">
    <location>
        <begin position="606"/>
        <end position="680"/>
    </location>
</feature>
<dbReference type="GO" id="GO:0004300">
    <property type="term" value="F:enoyl-CoA hydratase activity"/>
    <property type="evidence" value="ECO:0007669"/>
    <property type="project" value="UniProtKB-ARBA"/>
</dbReference>
<dbReference type="Proteomes" id="UP000192903">
    <property type="component" value="Unassembled WGS sequence"/>
</dbReference>
<dbReference type="InterPro" id="IPR001753">
    <property type="entry name" value="Enoyl-CoA_hydra/iso"/>
</dbReference>
<dbReference type="GO" id="GO:0070403">
    <property type="term" value="F:NAD+ binding"/>
    <property type="evidence" value="ECO:0007669"/>
    <property type="project" value="InterPro"/>
</dbReference>
<evidence type="ECO:0000256" key="9">
    <source>
        <dbReference type="ARBA" id="ARBA00023140"/>
    </source>
</evidence>
<sequence length="682" mass="73061">MRTTTGINSRVAIEREANVGIVWIDNPPVNALNTEVRAGLWSAVESLRQDVGIEAIVLACRGRTFVAGADIGEFALPAKEPTLPVVIAALEAIGKPTIAVIHGTAFGGGLELTLGCDYRIATPDARLGLPEVRLGFIPGAGGTVRLPYLIGGLAALPMVVTGQPISSDEALALGLVDAIAAADTLVEDAIAFIRRVLVGGGKPCPVRERREQIGKTDPTLFEQEAALLTSRSGSLVAASAGVEALRNAIALPFDEALNIERETFETLKASEQSKALRHVFFAERAAAKVEGVDHDVPVRPVESVGIVGGGTMGTGIAMAFANAGLPVVLLDLNAAALAQARARLDQNYQASVTRGSLTEAQKRERLDRISLSVTYDALSTCDLVIEAAFEDMDVKKEIFSKLDRIAKPGAILATNTSYLDVNEIASATERPGDVAGAHFFSPANVMKLMEIVRGARTAPDVLMTLVELGRKIGKVPVVVGVCRGFVGNRMLAARGAESMNLLLEGASPQEVDKAFTSFGWPMGPFEMQDLAGLDISWRNRKALGQTLPLADDLCELGRFGQKTGRGYYLYEAGSRVPKPDPELATLIETKSKDMGIARRRIDPEEIIERTLYPMINEGVRILKEGIASRSSDIDLIWIHGYGFPVAKGGPMFWAETEGMSKIVVGLRHWHKKTGRDIFRPAS</sequence>
<dbReference type="Gene3D" id="3.40.50.720">
    <property type="entry name" value="NAD(P)-binding Rossmann-like Domain"/>
    <property type="match status" value="1"/>
</dbReference>
<dbReference type="SUPFAM" id="SSF48179">
    <property type="entry name" value="6-phosphogluconate dehydrogenase C-terminal domain-like"/>
    <property type="match status" value="2"/>
</dbReference>
<evidence type="ECO:0000259" key="16">
    <source>
        <dbReference type="Pfam" id="PF02737"/>
    </source>
</evidence>
<keyword evidence="18" id="KW-1185">Reference proteome</keyword>
<dbReference type="AlphaFoldDB" id="A0A1X7FQ85"/>
<evidence type="ECO:0000256" key="11">
    <source>
        <dbReference type="ARBA" id="ARBA00023239"/>
    </source>
</evidence>
<comment type="subcellular location">
    <subcellularLocation>
        <location evidence="1">Peroxisome</location>
    </subcellularLocation>
</comment>
<dbReference type="FunFam" id="1.10.1040.50:FF:000006">
    <property type="entry name" value="Peroxisomal bifunctional enzyme"/>
    <property type="match status" value="1"/>
</dbReference>
<accession>A0A1X7FQ85</accession>
<protein>
    <submittedName>
        <fullName evidence="17">3-hydroxyacyl-CoA dehydrogenase</fullName>
    </submittedName>
</protein>
<keyword evidence="4" id="KW-0276">Fatty acid metabolism</keyword>
<comment type="pathway">
    <text evidence="2">Lipid metabolism; fatty acid beta-oxidation.</text>
</comment>
<dbReference type="PANTHER" id="PTHR23309:SF51">
    <property type="entry name" value="3-HYDROXYACYL-COA DEHYDROGENASE-RELATED"/>
    <property type="match status" value="1"/>
</dbReference>
<evidence type="ECO:0000256" key="6">
    <source>
        <dbReference type="ARBA" id="ARBA00023002"/>
    </source>
</evidence>
<evidence type="ECO:0000256" key="10">
    <source>
        <dbReference type="ARBA" id="ARBA00023235"/>
    </source>
</evidence>
<dbReference type="InterPro" id="IPR006176">
    <property type="entry name" value="3-OHacyl-CoA_DH_NAD-bd"/>
</dbReference>
<dbReference type="InterPro" id="IPR018376">
    <property type="entry name" value="Enoyl-CoA_hyd/isom_CS"/>
</dbReference>
<dbReference type="Pfam" id="PF02737">
    <property type="entry name" value="3HCDH_N"/>
    <property type="match status" value="1"/>
</dbReference>
<proteinExistence type="inferred from homology"/>
<keyword evidence="12" id="KW-0511">Multifunctional enzyme</keyword>